<dbReference type="NCBIfam" id="TIGR03124">
    <property type="entry name" value="citrate_citX"/>
    <property type="match status" value="1"/>
</dbReference>
<keyword evidence="2" id="KW-0808">Transferase</keyword>
<evidence type="ECO:0000313" key="5">
    <source>
        <dbReference type="EMBL" id="KXA07627.1"/>
    </source>
</evidence>
<organism evidence="5 6">
    <name type="scientific">Clostridium perfringens</name>
    <dbReference type="NCBI Taxonomy" id="1502"/>
    <lineage>
        <taxon>Bacteria</taxon>
        <taxon>Bacillati</taxon>
        <taxon>Bacillota</taxon>
        <taxon>Clostridia</taxon>
        <taxon>Eubacteriales</taxon>
        <taxon>Clostridiaceae</taxon>
        <taxon>Clostridium</taxon>
    </lineage>
</organism>
<evidence type="ECO:0000313" key="6">
    <source>
        <dbReference type="Proteomes" id="UP000070646"/>
    </source>
</evidence>
<proteinExistence type="predicted"/>
<comment type="caution">
    <text evidence="5">The sequence shown here is derived from an EMBL/GenBank/DDBJ whole genome shotgun (WGS) entry which is preliminary data.</text>
</comment>
<evidence type="ECO:0000256" key="1">
    <source>
        <dbReference type="ARBA" id="ARBA00012524"/>
    </source>
</evidence>
<evidence type="ECO:0000256" key="3">
    <source>
        <dbReference type="ARBA" id="ARBA00022695"/>
    </source>
</evidence>
<gene>
    <name evidence="5" type="ORF">HMPREF3222_02635</name>
</gene>
<reference evidence="5 6" key="1">
    <citation type="submission" date="2016-01" db="EMBL/GenBank/DDBJ databases">
        <authorList>
            <person name="Oliw E.H."/>
        </authorList>
    </citation>
    <scope>NUCLEOTIDE SEQUENCE [LARGE SCALE GENOMIC DNA]</scope>
    <source>
        <strain evidence="5 6">MJR7757A</strain>
    </source>
</reference>
<dbReference type="Proteomes" id="UP000070646">
    <property type="component" value="Unassembled WGS sequence"/>
</dbReference>
<dbReference type="AlphaFoldDB" id="A0A133MUB5"/>
<dbReference type="GO" id="GO:0050519">
    <property type="term" value="F:holo-citrate lyase synthase activity"/>
    <property type="evidence" value="ECO:0007669"/>
    <property type="project" value="UniProtKB-EC"/>
</dbReference>
<dbReference type="InterPro" id="IPR005551">
    <property type="entry name" value="CitX"/>
</dbReference>
<sequence length="171" mass="19738">MNAKNKFLMEILKGREERALEIKKLNEKFHGTIICLTLNIPGPDKLDELYYYAFNEATKALEASLNINVLKKRAPLSGYEAYFVSDKDIKEIKKIALTLEKEHPLGRLFDIDIFYKDLSKISREDLGEPKRKCFLCGEDAVSCGRSRKHSVYELTSSIKEKILQYKNSKIN</sequence>
<dbReference type="RefSeq" id="WP_060796524.1">
    <property type="nucleotide sequence ID" value="NZ_CABHIO010000004.1"/>
</dbReference>
<dbReference type="Pfam" id="PF03802">
    <property type="entry name" value="CitX"/>
    <property type="match status" value="1"/>
</dbReference>
<accession>A0A133MUB5</accession>
<dbReference type="EMBL" id="LRPU01000159">
    <property type="protein sequence ID" value="KXA07627.1"/>
    <property type="molecule type" value="Genomic_DNA"/>
</dbReference>
<keyword evidence="3" id="KW-0548">Nucleotidyltransferase</keyword>
<dbReference type="PATRIC" id="fig|1502.174.peg.2657"/>
<dbReference type="EC" id="2.7.7.61" evidence="1"/>
<dbReference type="GO" id="GO:0051191">
    <property type="term" value="P:prosthetic group biosynthetic process"/>
    <property type="evidence" value="ECO:0007669"/>
    <property type="project" value="InterPro"/>
</dbReference>
<protein>
    <recommendedName>
        <fullName evidence="1">citrate lyase holo-[acyl-carrier protein] synthase</fullName>
        <ecNumber evidence="1">2.7.7.61</ecNumber>
    </recommendedName>
</protein>
<comment type="catalytic activity">
    <reaction evidence="4">
        <text>apo-[citrate lyase ACP] + 2'-(5''-triphospho-alpha-D-ribosyl)-3'-dephospho-CoA = holo-[citrate lyase ACP] + diphosphate</text>
        <dbReference type="Rhea" id="RHEA:16333"/>
        <dbReference type="Rhea" id="RHEA-COMP:10157"/>
        <dbReference type="Rhea" id="RHEA-COMP:10158"/>
        <dbReference type="ChEBI" id="CHEBI:29999"/>
        <dbReference type="ChEBI" id="CHEBI:33019"/>
        <dbReference type="ChEBI" id="CHEBI:61378"/>
        <dbReference type="ChEBI" id="CHEBI:82683"/>
        <dbReference type="EC" id="2.7.7.61"/>
    </reaction>
</comment>
<name>A0A133MUB5_CLOPF</name>
<evidence type="ECO:0000256" key="2">
    <source>
        <dbReference type="ARBA" id="ARBA00022679"/>
    </source>
</evidence>
<evidence type="ECO:0000256" key="4">
    <source>
        <dbReference type="ARBA" id="ARBA00048574"/>
    </source>
</evidence>